<protein>
    <submittedName>
        <fullName evidence="2">Uncharacterized protein</fullName>
    </submittedName>
</protein>
<feature type="compositionally biased region" description="Basic and acidic residues" evidence="1">
    <location>
        <begin position="1"/>
        <end position="14"/>
    </location>
</feature>
<organism evidence="2 3">
    <name type="scientific">Streptomyces albiaxialis</name>
    <dbReference type="NCBI Taxonomy" id="329523"/>
    <lineage>
        <taxon>Bacteria</taxon>
        <taxon>Bacillati</taxon>
        <taxon>Actinomycetota</taxon>
        <taxon>Actinomycetes</taxon>
        <taxon>Kitasatosporales</taxon>
        <taxon>Streptomycetaceae</taxon>
        <taxon>Streptomyces</taxon>
    </lineage>
</organism>
<name>A0ABN2W8U1_9ACTN</name>
<gene>
    <name evidence="2" type="ORF">GCM10009801_48570</name>
</gene>
<comment type="caution">
    <text evidence="2">The sequence shown here is derived from an EMBL/GenBank/DDBJ whole genome shotgun (WGS) entry which is preliminary data.</text>
</comment>
<dbReference type="Proteomes" id="UP001500016">
    <property type="component" value="Unassembled WGS sequence"/>
</dbReference>
<dbReference type="EMBL" id="BAAAPE010000013">
    <property type="protein sequence ID" value="GAA2086253.1"/>
    <property type="molecule type" value="Genomic_DNA"/>
</dbReference>
<feature type="region of interest" description="Disordered" evidence="1">
    <location>
        <begin position="1"/>
        <end position="21"/>
    </location>
</feature>
<reference evidence="2 3" key="1">
    <citation type="journal article" date="2019" name="Int. J. Syst. Evol. Microbiol.">
        <title>The Global Catalogue of Microorganisms (GCM) 10K type strain sequencing project: providing services to taxonomists for standard genome sequencing and annotation.</title>
        <authorList>
            <consortium name="The Broad Institute Genomics Platform"/>
            <consortium name="The Broad Institute Genome Sequencing Center for Infectious Disease"/>
            <person name="Wu L."/>
            <person name="Ma J."/>
        </authorList>
    </citation>
    <scope>NUCLEOTIDE SEQUENCE [LARGE SCALE GENOMIC DNA]</scope>
    <source>
        <strain evidence="2 3">JCM 15478</strain>
    </source>
</reference>
<proteinExistence type="predicted"/>
<dbReference type="InterPro" id="IPR049975">
    <property type="entry name" value="SAV_915-like_dom"/>
</dbReference>
<dbReference type="NCBIfam" id="NF042914">
    <property type="entry name" value="SAV915_dom"/>
    <property type="match status" value="1"/>
</dbReference>
<keyword evidence="3" id="KW-1185">Reference proteome</keyword>
<evidence type="ECO:0000313" key="2">
    <source>
        <dbReference type="EMBL" id="GAA2086253.1"/>
    </source>
</evidence>
<accession>A0ABN2W8U1</accession>
<evidence type="ECO:0000256" key="1">
    <source>
        <dbReference type="SAM" id="MobiDB-lite"/>
    </source>
</evidence>
<sequence length="96" mass="9839">MGECCRGEDSEPAERGPAGPLFVPVRSGRTGCVARLFRTPWGGRTAVGFTSEGRLTAVLGGGQSFVRLSEAALRALAEPLGGVGLTVDPVARGGVR</sequence>
<evidence type="ECO:0000313" key="3">
    <source>
        <dbReference type="Proteomes" id="UP001500016"/>
    </source>
</evidence>